<protein>
    <submittedName>
        <fullName evidence="1">Uncharacterized protein</fullName>
    </submittedName>
</protein>
<reference evidence="1 2" key="1">
    <citation type="journal article" date="2015" name="Genome Biol. Evol.">
        <title>Comparative Genomics of a Bacterivorous Green Alga Reveals Evolutionary Causalities and Consequences of Phago-Mixotrophic Mode of Nutrition.</title>
        <authorList>
            <person name="Burns J.A."/>
            <person name="Paasch A."/>
            <person name="Narechania A."/>
            <person name="Kim E."/>
        </authorList>
    </citation>
    <scope>NUCLEOTIDE SEQUENCE [LARGE SCALE GENOMIC DNA]</scope>
    <source>
        <strain evidence="1 2">PLY_AMNH</strain>
    </source>
</reference>
<proteinExistence type="predicted"/>
<sequence length="76" mass="8989">MGDVRYKTWCLQQQYHDYFLRSSLPFNHSRVFLLTLGNFYSSSVVQCWKTQFAASIESIGDSRYLEENRLKTRTAV</sequence>
<dbReference type="Proteomes" id="UP001190700">
    <property type="component" value="Unassembled WGS sequence"/>
</dbReference>
<evidence type="ECO:0000313" key="1">
    <source>
        <dbReference type="EMBL" id="KAK3237396.1"/>
    </source>
</evidence>
<name>A0AAE0ER03_9CHLO</name>
<gene>
    <name evidence="1" type="ORF">CYMTET_52525</name>
</gene>
<evidence type="ECO:0000313" key="2">
    <source>
        <dbReference type="Proteomes" id="UP001190700"/>
    </source>
</evidence>
<comment type="caution">
    <text evidence="1">The sequence shown here is derived from an EMBL/GenBank/DDBJ whole genome shotgun (WGS) entry which is preliminary data.</text>
</comment>
<accession>A0AAE0ER03</accession>
<dbReference type="EMBL" id="LGRX02034608">
    <property type="protein sequence ID" value="KAK3237396.1"/>
    <property type="molecule type" value="Genomic_DNA"/>
</dbReference>
<dbReference type="AlphaFoldDB" id="A0AAE0ER03"/>
<organism evidence="1 2">
    <name type="scientific">Cymbomonas tetramitiformis</name>
    <dbReference type="NCBI Taxonomy" id="36881"/>
    <lineage>
        <taxon>Eukaryota</taxon>
        <taxon>Viridiplantae</taxon>
        <taxon>Chlorophyta</taxon>
        <taxon>Pyramimonadophyceae</taxon>
        <taxon>Pyramimonadales</taxon>
        <taxon>Pyramimonadaceae</taxon>
        <taxon>Cymbomonas</taxon>
    </lineage>
</organism>
<keyword evidence="2" id="KW-1185">Reference proteome</keyword>